<organism evidence="1">
    <name type="scientific">freshwater metagenome</name>
    <dbReference type="NCBI Taxonomy" id="449393"/>
    <lineage>
        <taxon>unclassified sequences</taxon>
        <taxon>metagenomes</taxon>
        <taxon>ecological metagenomes</taxon>
    </lineage>
</organism>
<accession>A0A6J6I0M3</accession>
<proteinExistence type="predicted"/>
<gene>
    <name evidence="1" type="ORF">UFOPK1939_00367</name>
</gene>
<name>A0A6J6I0M3_9ZZZZ</name>
<evidence type="ECO:0000313" key="1">
    <source>
        <dbReference type="EMBL" id="CAB4618277.1"/>
    </source>
</evidence>
<reference evidence="1" key="1">
    <citation type="submission" date="2020-05" db="EMBL/GenBank/DDBJ databases">
        <authorList>
            <person name="Chiriac C."/>
            <person name="Salcher M."/>
            <person name="Ghai R."/>
            <person name="Kavagutti S V."/>
        </authorList>
    </citation>
    <scope>NUCLEOTIDE SEQUENCE</scope>
</reference>
<dbReference type="AlphaFoldDB" id="A0A6J6I0M3"/>
<protein>
    <submittedName>
        <fullName evidence="1">Unannotated protein</fullName>
    </submittedName>
</protein>
<sequence>MMPAAAPPHTMDNTMIEVEPAKTNKQNGVYVPAMSTKIIE</sequence>
<dbReference type="EMBL" id="CAEZVF010000036">
    <property type="protein sequence ID" value="CAB4618277.1"/>
    <property type="molecule type" value="Genomic_DNA"/>
</dbReference>